<keyword evidence="2" id="KW-1185">Reference proteome</keyword>
<name>A0A914YEE2_9BILA</name>
<organism evidence="2 3">
    <name type="scientific">Panagrolaimus superbus</name>
    <dbReference type="NCBI Taxonomy" id="310955"/>
    <lineage>
        <taxon>Eukaryota</taxon>
        <taxon>Metazoa</taxon>
        <taxon>Ecdysozoa</taxon>
        <taxon>Nematoda</taxon>
        <taxon>Chromadorea</taxon>
        <taxon>Rhabditida</taxon>
        <taxon>Tylenchina</taxon>
        <taxon>Panagrolaimomorpha</taxon>
        <taxon>Panagrolaimoidea</taxon>
        <taxon>Panagrolaimidae</taxon>
        <taxon>Panagrolaimus</taxon>
    </lineage>
</organism>
<evidence type="ECO:0000256" key="1">
    <source>
        <dbReference type="SAM" id="SignalP"/>
    </source>
</evidence>
<evidence type="ECO:0000313" key="3">
    <source>
        <dbReference type="WBParaSite" id="PSU_v2.g18630.t1"/>
    </source>
</evidence>
<protein>
    <submittedName>
        <fullName evidence="3">Uncharacterized protein</fullName>
    </submittedName>
</protein>
<keyword evidence="1" id="KW-0732">Signal</keyword>
<feature type="chain" id="PRO_5036719244" evidence="1">
    <location>
        <begin position="24"/>
        <end position="103"/>
    </location>
</feature>
<feature type="signal peptide" evidence="1">
    <location>
        <begin position="1"/>
        <end position="23"/>
    </location>
</feature>
<accession>A0A914YEE2</accession>
<dbReference type="Proteomes" id="UP000887577">
    <property type="component" value="Unplaced"/>
</dbReference>
<dbReference type="AlphaFoldDB" id="A0A914YEE2"/>
<evidence type="ECO:0000313" key="2">
    <source>
        <dbReference type="Proteomes" id="UP000887577"/>
    </source>
</evidence>
<dbReference type="WBParaSite" id="PSU_v2.g18630.t1">
    <property type="protein sequence ID" value="PSU_v2.g18630.t1"/>
    <property type="gene ID" value="PSU_v2.g18630"/>
</dbReference>
<reference evidence="3" key="1">
    <citation type="submission" date="2022-11" db="UniProtKB">
        <authorList>
            <consortium name="WormBaseParasite"/>
        </authorList>
    </citation>
    <scope>IDENTIFICATION</scope>
</reference>
<proteinExistence type="predicted"/>
<sequence length="103" mass="11565">MLLNFSLMIVLEALLVHFNDTEGPEIEDVRNMTAEVKAFEAEYTEILDLINQINQTMTNNAKNITYIENQLTCMRYSGCNTGPTTPPPPVGNNNLSLITFLIN</sequence>